<proteinExistence type="predicted"/>
<protein>
    <submittedName>
        <fullName evidence="1">Uncharacterized protein MANES_12G127600</fullName>
    </submittedName>
</protein>
<organism evidence="1">
    <name type="scientific">Rhizophora mucronata</name>
    <name type="common">Asiatic mangrove</name>
    <dbReference type="NCBI Taxonomy" id="61149"/>
    <lineage>
        <taxon>Eukaryota</taxon>
        <taxon>Viridiplantae</taxon>
        <taxon>Streptophyta</taxon>
        <taxon>Embryophyta</taxon>
        <taxon>Tracheophyta</taxon>
        <taxon>Spermatophyta</taxon>
        <taxon>Magnoliopsida</taxon>
        <taxon>eudicotyledons</taxon>
        <taxon>Gunneridae</taxon>
        <taxon>Pentapetalae</taxon>
        <taxon>rosids</taxon>
        <taxon>fabids</taxon>
        <taxon>Malpighiales</taxon>
        <taxon>Rhizophoraceae</taxon>
        <taxon>Rhizophora</taxon>
    </lineage>
</organism>
<dbReference type="AlphaFoldDB" id="A0A2P2IK84"/>
<dbReference type="EMBL" id="GGEC01001136">
    <property type="protein sequence ID" value="MBW81619.1"/>
    <property type="molecule type" value="Transcribed_RNA"/>
</dbReference>
<sequence>MECFQQRNLLLSGPWKWLVTEFAHYYGVSDAYTKLRYLSYVMDVATPTKDCLDVVLDFLSPVLMKGNRKSVLSHQENRILGEVEDQVEQILALVFENYKSLDESSLSGVMEVFAPASGLPAPAFAPAVKLYSLIHDILSPEAQLKLTRHFQAAARKRSRRHLAETDELTNSSEGTLTDSVAIATAYQKMKSVILSIKNEIRTDIQIHNHHLLPSFLDLPNLCASLYSMELSSRLCTFLITCPPSSPSPPVAELVIATADFQMDLASWNINPVKGGVNAKELFHSRITPWIRDKRLFLLELCKLEKVKWSGIRAQNSTTPFIDEMYQQLKEMLNEYKVIISRWPEYIALLENAIADVEKAIIEALDKQYADVLSPLKDSLNPKIFGLKYVHKFSKRTGEIYFVPDELGVLLNSIKRMLDVLRPRIETQLKSWTSCIPDGVNAVTGECLSEITVMLRSKFRSYLQAIVEILLENTKMQNATKLKRIIQDSRETIVGSDVQSRMQPLKDLLIKIMDHLHAVVEPHVFIAICRGFWDRMGQEILRFLQNRRENTSCYKGSRIAVSILDDIFASQMQQLLGNALQEKDLEPPRSIMEAHAVLCKDGVNNRDNNYYY</sequence>
<dbReference type="PANTHER" id="PTHR31110:SF9">
    <property type="entry name" value="MHD1 DOMAIN-CONTAINING PROTEIN"/>
    <property type="match status" value="1"/>
</dbReference>
<name>A0A2P2IK84_RHIMU</name>
<accession>A0A2P2IK84</accession>
<evidence type="ECO:0000313" key="1">
    <source>
        <dbReference type="EMBL" id="MBW81619.1"/>
    </source>
</evidence>
<dbReference type="PANTHER" id="PTHR31110">
    <property type="entry name" value="PESTICIDAL CRYSTAL CRY8BA PROTEIN"/>
    <property type="match status" value="1"/>
</dbReference>
<reference evidence="1" key="1">
    <citation type="submission" date="2018-02" db="EMBL/GenBank/DDBJ databases">
        <title>Rhizophora mucronata_Transcriptome.</title>
        <authorList>
            <person name="Meera S.P."/>
            <person name="Sreeshan A."/>
            <person name="Augustine A."/>
        </authorList>
    </citation>
    <scope>NUCLEOTIDE SEQUENCE</scope>
    <source>
        <tissue evidence="1">Leaf</tissue>
    </source>
</reference>